<sequence>MNLWGVPEVVTGKKHLLTEYNVRARRISATYARFYLEKEEGGKASKKGRFYWMALAAFAAKTVACSLEDVRVGSMPSGVDQVAKGLGKGNLWLFYDIAPWHWMHANAPDCMAQYENTRSDTNLVPALIAATQVMPWAAQALPKIGRLKTNQHIHAAFEKVRAIEAIPMGDEIQKKRRREAQLEHLFAIAEHEQKVVLQPLIYDDEDFAWWLRQQRKAWVNWASPTLELVFAAACTTDDPELKSVAPQDTVLEDFKSRFHWIGKAAKKFHGLMQTQAAYMEGELQAMASWVSMSDPAPKPIPPYMP</sequence>
<keyword evidence="2" id="KW-1185">Reference proteome</keyword>
<dbReference type="InterPro" id="IPR019658">
    <property type="entry name" value="DUF2515"/>
</dbReference>
<proteinExistence type="predicted"/>
<protein>
    <submittedName>
        <fullName evidence="1">Uncharacterized protein</fullName>
    </submittedName>
</protein>
<accession>A0A515EVR6</accession>
<dbReference type="AlphaFoldDB" id="A0A515EVR6"/>
<name>A0A515EVR6_9BURK</name>
<dbReference type="EMBL" id="CP036282">
    <property type="protein sequence ID" value="QDL56770.1"/>
    <property type="molecule type" value="Genomic_DNA"/>
</dbReference>
<reference evidence="2" key="2">
    <citation type="journal article" date="2020" name="Int. J. Syst. Evol. Microbiol.">
        <title>Genomic insights into a novel species Rhodoferax aquaticus sp. nov., isolated from freshwater.</title>
        <authorList>
            <person name="Li T."/>
            <person name="Zhuo Y."/>
            <person name="Jin C.Z."/>
            <person name="Wu X."/>
            <person name="Ko S.R."/>
            <person name="Jin F.J."/>
            <person name="Ahn C.Y."/>
            <person name="Oh H.M."/>
            <person name="Lee H.G."/>
            <person name="Jin L."/>
        </authorList>
    </citation>
    <scope>NUCLEOTIDE SEQUENCE [LARGE SCALE GENOMIC DNA]</scope>
    <source>
        <strain evidence="2">Gr-4</strain>
    </source>
</reference>
<dbReference type="KEGG" id="rhg:EXZ61_11135"/>
<gene>
    <name evidence="1" type="ORF">EXZ61_11135</name>
</gene>
<evidence type="ECO:0000313" key="1">
    <source>
        <dbReference type="EMBL" id="QDL56770.1"/>
    </source>
</evidence>
<dbReference type="Proteomes" id="UP000317365">
    <property type="component" value="Chromosome"/>
</dbReference>
<evidence type="ECO:0000313" key="2">
    <source>
        <dbReference type="Proteomes" id="UP000317365"/>
    </source>
</evidence>
<dbReference type="Pfam" id="PF10720">
    <property type="entry name" value="DUF2515"/>
    <property type="match status" value="1"/>
</dbReference>
<reference evidence="2" key="1">
    <citation type="submission" date="2019-02" db="EMBL/GenBank/DDBJ databases">
        <title>Complete genome sequence of Rhodoferax sp. Gr-4.</title>
        <authorList>
            <person name="Jin L."/>
        </authorList>
    </citation>
    <scope>NUCLEOTIDE SEQUENCE [LARGE SCALE GENOMIC DNA]</scope>
    <source>
        <strain evidence="2">Gr-4</strain>
    </source>
</reference>
<organism evidence="1 2">
    <name type="scientific">Rhodoferax aquaticus</name>
    <dbReference type="NCBI Taxonomy" id="2527691"/>
    <lineage>
        <taxon>Bacteria</taxon>
        <taxon>Pseudomonadati</taxon>
        <taxon>Pseudomonadota</taxon>
        <taxon>Betaproteobacteria</taxon>
        <taxon>Burkholderiales</taxon>
        <taxon>Comamonadaceae</taxon>
        <taxon>Rhodoferax</taxon>
    </lineage>
</organism>